<evidence type="ECO:0000256" key="7">
    <source>
        <dbReference type="ARBA" id="ARBA00023159"/>
    </source>
</evidence>
<dbReference type="PROSITE" id="PS50110">
    <property type="entry name" value="RESPONSE_REGULATORY"/>
    <property type="match status" value="1"/>
</dbReference>
<keyword evidence="6 13" id="KW-0238">DNA-binding</keyword>
<proteinExistence type="predicted"/>
<dbReference type="InterPro" id="IPR011006">
    <property type="entry name" value="CheY-like_superfamily"/>
</dbReference>
<dbReference type="InterPro" id="IPR001789">
    <property type="entry name" value="Sig_transdc_resp-reg_receiver"/>
</dbReference>
<dbReference type="AlphaFoldDB" id="A0A3E2TFD0"/>
<evidence type="ECO:0000256" key="8">
    <source>
        <dbReference type="ARBA" id="ARBA00023163"/>
    </source>
</evidence>
<evidence type="ECO:0000256" key="6">
    <source>
        <dbReference type="ARBA" id="ARBA00023125"/>
    </source>
</evidence>
<comment type="caution">
    <text evidence="12">Lacks conserved residue(s) required for the propagation of feature annotation.</text>
</comment>
<keyword evidence="4" id="KW-0805">Transcription regulation</keyword>
<dbReference type="InterPro" id="IPR001867">
    <property type="entry name" value="OmpR/PhoB-type_DNA-bd"/>
</dbReference>
<dbReference type="InterPro" id="IPR036388">
    <property type="entry name" value="WH-like_DNA-bd_sf"/>
</dbReference>
<evidence type="ECO:0000256" key="3">
    <source>
        <dbReference type="ARBA" id="ARBA00022490"/>
    </source>
</evidence>
<dbReference type="Gene3D" id="3.40.50.2300">
    <property type="match status" value="1"/>
</dbReference>
<evidence type="ECO:0000313" key="16">
    <source>
        <dbReference type="EMBL" id="RGB74311.1"/>
    </source>
</evidence>
<dbReference type="EMBL" id="QVEP01000055">
    <property type="protein sequence ID" value="RGB74311.1"/>
    <property type="molecule type" value="Genomic_DNA"/>
</dbReference>
<evidence type="ECO:0000256" key="2">
    <source>
        <dbReference type="ARBA" id="ARBA00018672"/>
    </source>
</evidence>
<reference evidence="16 17" key="1">
    <citation type="submission" date="2018-08" db="EMBL/GenBank/DDBJ databases">
        <title>A genome reference for cultivated species of the human gut microbiota.</title>
        <authorList>
            <person name="Zou Y."/>
            <person name="Xue W."/>
            <person name="Luo G."/>
        </authorList>
    </citation>
    <scope>NUCLEOTIDE SEQUENCE [LARGE SCALE GENOMIC DNA]</scope>
    <source>
        <strain evidence="16 17">AF45-17</strain>
    </source>
</reference>
<dbReference type="InterPro" id="IPR039420">
    <property type="entry name" value="WalR-like"/>
</dbReference>
<comment type="function">
    <text evidence="9">May play the central regulatory role in sporulation. It may be an element of the effector pathway responsible for the activation of sporulation genes in response to nutritional stress. Spo0A may act in concert with spo0H (a sigma factor) to control the expression of some genes that are critical to the sporulation process.</text>
</comment>
<feature type="DNA-binding region" description="OmpR/PhoB-type" evidence="13">
    <location>
        <begin position="125"/>
        <end position="222"/>
    </location>
</feature>
<dbReference type="SMART" id="SM00862">
    <property type="entry name" value="Trans_reg_C"/>
    <property type="match status" value="1"/>
</dbReference>
<keyword evidence="8" id="KW-0804">Transcription</keyword>
<evidence type="ECO:0000256" key="10">
    <source>
        <dbReference type="ARBA" id="ARBA00037471"/>
    </source>
</evidence>
<evidence type="ECO:0000256" key="1">
    <source>
        <dbReference type="ARBA" id="ARBA00004496"/>
    </source>
</evidence>
<evidence type="ECO:0000256" key="11">
    <source>
        <dbReference type="ARBA" id="ARBA00039976"/>
    </source>
</evidence>
<dbReference type="CDD" id="cd00383">
    <property type="entry name" value="trans_reg_C"/>
    <property type="match status" value="1"/>
</dbReference>
<evidence type="ECO:0000256" key="4">
    <source>
        <dbReference type="ARBA" id="ARBA00023015"/>
    </source>
</evidence>
<dbReference type="SMART" id="SM00448">
    <property type="entry name" value="REC"/>
    <property type="match status" value="1"/>
</dbReference>
<dbReference type="GO" id="GO:0000976">
    <property type="term" value="F:transcription cis-regulatory region binding"/>
    <property type="evidence" value="ECO:0007669"/>
    <property type="project" value="TreeGrafter"/>
</dbReference>
<accession>A0A3E2TFD0</accession>
<evidence type="ECO:0000256" key="12">
    <source>
        <dbReference type="PROSITE-ProRule" id="PRU00169"/>
    </source>
</evidence>
<dbReference type="Gene3D" id="1.10.10.10">
    <property type="entry name" value="Winged helix-like DNA-binding domain superfamily/Winged helix DNA-binding domain"/>
    <property type="match status" value="1"/>
</dbReference>
<dbReference type="PROSITE" id="PS51755">
    <property type="entry name" value="OMPR_PHOB"/>
    <property type="match status" value="1"/>
</dbReference>
<organism evidence="16 17">
    <name type="scientific">Coprococcus catus</name>
    <dbReference type="NCBI Taxonomy" id="116085"/>
    <lineage>
        <taxon>Bacteria</taxon>
        <taxon>Bacillati</taxon>
        <taxon>Bacillota</taxon>
        <taxon>Clostridia</taxon>
        <taxon>Lachnospirales</taxon>
        <taxon>Lachnospiraceae</taxon>
        <taxon>Coprococcus</taxon>
    </lineage>
</organism>
<evidence type="ECO:0000256" key="13">
    <source>
        <dbReference type="PROSITE-ProRule" id="PRU01091"/>
    </source>
</evidence>
<gene>
    <name evidence="16" type="ORF">DW070_15000</name>
</gene>
<dbReference type="GO" id="GO:0005829">
    <property type="term" value="C:cytosol"/>
    <property type="evidence" value="ECO:0007669"/>
    <property type="project" value="TreeGrafter"/>
</dbReference>
<sequence>MFQILIADSDRAYRRRLYQLLRREGYSVLQASGGEDVLKVLETSYIDFIILGDNLVDLNVYELMGQLRDTYSDMPLMLLAEKKERDGLRKSYMAGADEYLTKNVDEEELVLRIRAVLRRSGKNYDKKLQVGDVILDCDSLSVTRKGDRQTLPRKEFWLLYKLLSYPDKIFTRTQLMDEIWGLTTETSQSTLNVHVNRLRNKFRKYPEFDLKAVRGIGYKAEVHVD</sequence>
<dbReference type="Pfam" id="PF00072">
    <property type="entry name" value="Response_reg"/>
    <property type="match status" value="1"/>
</dbReference>
<keyword evidence="5" id="KW-0843">Virulence</keyword>
<dbReference type="Pfam" id="PF00486">
    <property type="entry name" value="Trans_reg_C"/>
    <property type="match status" value="1"/>
</dbReference>
<dbReference type="RefSeq" id="WP_117529040.1">
    <property type="nucleotide sequence ID" value="NZ_JAJCNA010000047.1"/>
</dbReference>
<protein>
    <recommendedName>
        <fullName evidence="11">Heme response regulator HssR</fullName>
    </recommendedName>
    <alternativeName>
        <fullName evidence="2">Stage 0 sporulation protein A homolog</fullName>
    </alternativeName>
</protein>
<comment type="function">
    <text evidence="10">Member of the two-component regulatory system HssS/HssR involved in intracellular heme homeostasis and tempering of staphylococcal virulence. Phosphorylated HssR binds to a direct repeat sequence within hrtAB promoter and activates the expression of hrtAB, an efflux pump, in response to extracellular heme, hemin, hemoglobin or blood.</text>
</comment>
<comment type="caution">
    <text evidence="16">The sequence shown here is derived from an EMBL/GenBank/DDBJ whole genome shotgun (WGS) entry which is preliminary data.</text>
</comment>
<dbReference type="GO" id="GO:0000156">
    <property type="term" value="F:phosphorelay response regulator activity"/>
    <property type="evidence" value="ECO:0007669"/>
    <property type="project" value="TreeGrafter"/>
</dbReference>
<evidence type="ECO:0000259" key="14">
    <source>
        <dbReference type="PROSITE" id="PS50110"/>
    </source>
</evidence>
<dbReference type="GO" id="GO:0032993">
    <property type="term" value="C:protein-DNA complex"/>
    <property type="evidence" value="ECO:0007669"/>
    <property type="project" value="TreeGrafter"/>
</dbReference>
<feature type="domain" description="OmpR/PhoB-type" evidence="15">
    <location>
        <begin position="125"/>
        <end position="222"/>
    </location>
</feature>
<feature type="domain" description="Response regulatory" evidence="14">
    <location>
        <begin position="3"/>
        <end position="117"/>
    </location>
</feature>
<dbReference type="Proteomes" id="UP000260773">
    <property type="component" value="Unassembled WGS sequence"/>
</dbReference>
<comment type="subcellular location">
    <subcellularLocation>
        <location evidence="1">Cytoplasm</location>
    </subcellularLocation>
</comment>
<dbReference type="PANTHER" id="PTHR48111">
    <property type="entry name" value="REGULATOR OF RPOS"/>
    <property type="match status" value="1"/>
</dbReference>
<keyword evidence="3" id="KW-0963">Cytoplasm</keyword>
<name>A0A3E2TFD0_9FIRM</name>
<evidence type="ECO:0000259" key="15">
    <source>
        <dbReference type="PROSITE" id="PS51755"/>
    </source>
</evidence>
<keyword evidence="7" id="KW-0010">Activator</keyword>
<dbReference type="SUPFAM" id="SSF52172">
    <property type="entry name" value="CheY-like"/>
    <property type="match status" value="1"/>
</dbReference>
<evidence type="ECO:0000313" key="17">
    <source>
        <dbReference type="Proteomes" id="UP000260773"/>
    </source>
</evidence>
<evidence type="ECO:0000256" key="9">
    <source>
        <dbReference type="ARBA" id="ARBA00024867"/>
    </source>
</evidence>
<dbReference type="PANTHER" id="PTHR48111:SF49">
    <property type="entry name" value="HEME RESPONSE REGULATOR HSSR"/>
    <property type="match status" value="1"/>
</dbReference>
<evidence type="ECO:0000256" key="5">
    <source>
        <dbReference type="ARBA" id="ARBA00023026"/>
    </source>
</evidence>
<dbReference type="GO" id="GO:0006355">
    <property type="term" value="P:regulation of DNA-templated transcription"/>
    <property type="evidence" value="ECO:0007669"/>
    <property type="project" value="InterPro"/>
</dbReference>